<gene>
    <name evidence="1" type="ORF">GP2143_11824</name>
</gene>
<protein>
    <submittedName>
        <fullName evidence="1">Uncharacterized protein</fullName>
    </submittedName>
</protein>
<dbReference type="eggNOG" id="ENOG5032R9H">
    <property type="taxonomic scope" value="Bacteria"/>
</dbReference>
<proteinExistence type="predicted"/>
<organism evidence="1 2">
    <name type="scientific">marine gamma proteobacterium HTCC2143</name>
    <dbReference type="NCBI Taxonomy" id="247633"/>
    <lineage>
        <taxon>Bacteria</taxon>
        <taxon>Pseudomonadati</taxon>
        <taxon>Pseudomonadota</taxon>
        <taxon>Gammaproteobacteria</taxon>
        <taxon>Cellvibrionales</taxon>
        <taxon>Spongiibacteraceae</taxon>
        <taxon>BD1-7 clade</taxon>
    </lineage>
</organism>
<keyword evidence="2" id="KW-1185">Reference proteome</keyword>
<evidence type="ECO:0000313" key="1">
    <source>
        <dbReference type="EMBL" id="EAW29886.1"/>
    </source>
</evidence>
<dbReference type="STRING" id="247633.GP2143_11824"/>
<evidence type="ECO:0000313" key="2">
    <source>
        <dbReference type="Proteomes" id="UP000004931"/>
    </source>
</evidence>
<dbReference type="EMBL" id="AAVT01000013">
    <property type="protein sequence ID" value="EAW29886.1"/>
    <property type="molecule type" value="Genomic_DNA"/>
</dbReference>
<accession>A0YH11</accession>
<dbReference type="Proteomes" id="UP000004931">
    <property type="component" value="Unassembled WGS sequence"/>
</dbReference>
<reference evidence="1 2" key="1">
    <citation type="journal article" date="2010" name="J. Bacteriol.">
        <title>Genome sequence of the oligotrophic marine Gammaproteobacterium HTCC2143, isolated from the Oregon Coast.</title>
        <authorList>
            <person name="Oh H.M."/>
            <person name="Kang I."/>
            <person name="Ferriera S."/>
            <person name="Giovannoni S.J."/>
            <person name="Cho J.C."/>
        </authorList>
    </citation>
    <scope>NUCLEOTIDE SEQUENCE [LARGE SCALE GENOMIC DNA]</scope>
    <source>
        <strain evidence="1 2">HTCC2143</strain>
    </source>
</reference>
<comment type="caution">
    <text evidence="1">The sequence shown here is derived from an EMBL/GenBank/DDBJ whole genome shotgun (WGS) entry which is preliminary data.</text>
</comment>
<name>A0YH11_9GAMM</name>
<dbReference type="AlphaFoldDB" id="A0YH11"/>
<sequence length="255" mass="28875">MFISLVVTGFGFNAQLVKADEWCFALAESYYQQIFCQVKVARKGQHLPPFYEFKKNNEITQALLLKRVARQVGINLQRPAAPEAAIFEPRRPRSKKEPLNQPACYLDGNHIRCEDETYRLVGNKPNSELASNALGTGNRMALDVYEGATADSAAITKYLTVNYLRYLNKMMVIGLGWATLSYDKFAFLFEDLGSKGVSFSGRFETMYSYLKKDKRTLSVASRSSAPDGLTIEGRDRLDNLFVCRLGRFNGLFERQ</sequence>